<keyword evidence="8" id="KW-0472">Membrane</keyword>
<sequence length="149" mass="17304">MTVGTTVRSVVEYFMRSTRKEWLDYFMSTHFWGPLANWGLPLAAIADLKKDPEKISGSMTPAMILYSSVCMRFAWHVQPRNTLLFLCHITNLTAQTTQVTLLVSLKHYRSLNAKTLGQPEIDFFTEQMEKRFVSGELVQPVNYFKRHMH</sequence>
<dbReference type="WBParaSite" id="TCNE_0001498701-mRNA-1">
    <property type="protein sequence ID" value="TCNE_0001498701-mRNA-1"/>
    <property type="gene ID" value="TCNE_0001498701"/>
</dbReference>
<keyword evidence="7 9" id="KW-0496">Mitochondrion</keyword>
<reference evidence="10 11" key="2">
    <citation type="submission" date="2018-11" db="EMBL/GenBank/DDBJ databases">
        <authorList>
            <consortium name="Pathogen Informatics"/>
        </authorList>
    </citation>
    <scope>NUCLEOTIDE SEQUENCE [LARGE SCALE GENOMIC DNA]</scope>
</reference>
<dbReference type="EMBL" id="UYWY01022568">
    <property type="protein sequence ID" value="VDM46308.1"/>
    <property type="molecule type" value="Genomic_DNA"/>
</dbReference>
<evidence type="ECO:0000313" key="12">
    <source>
        <dbReference type="WBParaSite" id="TCNE_0001498701-mRNA-1"/>
    </source>
</evidence>
<evidence type="ECO:0000256" key="1">
    <source>
        <dbReference type="ARBA" id="ARBA00004448"/>
    </source>
</evidence>
<evidence type="ECO:0000256" key="5">
    <source>
        <dbReference type="ARBA" id="ARBA00022792"/>
    </source>
</evidence>
<dbReference type="GO" id="GO:0005743">
    <property type="term" value="C:mitochondrial inner membrane"/>
    <property type="evidence" value="ECO:0007669"/>
    <property type="project" value="UniProtKB-SubCell"/>
</dbReference>
<evidence type="ECO:0000313" key="10">
    <source>
        <dbReference type="EMBL" id="VDM46308.1"/>
    </source>
</evidence>
<keyword evidence="11" id="KW-1185">Reference proteome</keyword>
<evidence type="ECO:0000256" key="2">
    <source>
        <dbReference type="ARBA" id="ARBA00006416"/>
    </source>
</evidence>
<evidence type="ECO:0000256" key="8">
    <source>
        <dbReference type="ARBA" id="ARBA00023136"/>
    </source>
</evidence>
<protein>
    <recommendedName>
        <fullName evidence="9">Mitochondrial pyruvate carrier</fullName>
    </recommendedName>
</protein>
<proteinExistence type="inferred from homology"/>
<evidence type="ECO:0000256" key="7">
    <source>
        <dbReference type="ARBA" id="ARBA00023128"/>
    </source>
</evidence>
<accession>A0A183V2L7</accession>
<dbReference type="Proteomes" id="UP000050794">
    <property type="component" value="Unassembled WGS sequence"/>
</dbReference>
<evidence type="ECO:0000313" key="11">
    <source>
        <dbReference type="Proteomes" id="UP000050794"/>
    </source>
</evidence>
<keyword evidence="4" id="KW-0812">Transmembrane</keyword>
<evidence type="ECO:0000256" key="4">
    <source>
        <dbReference type="ARBA" id="ARBA00022692"/>
    </source>
</evidence>
<gene>
    <name evidence="10" type="ORF">TCNE_LOCUS14987</name>
</gene>
<organism evidence="11 12">
    <name type="scientific">Toxocara canis</name>
    <name type="common">Canine roundworm</name>
    <dbReference type="NCBI Taxonomy" id="6265"/>
    <lineage>
        <taxon>Eukaryota</taxon>
        <taxon>Metazoa</taxon>
        <taxon>Ecdysozoa</taxon>
        <taxon>Nematoda</taxon>
        <taxon>Chromadorea</taxon>
        <taxon>Rhabditida</taxon>
        <taxon>Spirurina</taxon>
        <taxon>Ascaridomorpha</taxon>
        <taxon>Ascaridoidea</taxon>
        <taxon>Toxocaridae</taxon>
        <taxon>Toxocara</taxon>
    </lineage>
</organism>
<dbReference type="GO" id="GO:0006850">
    <property type="term" value="P:pyruvate import into mitochondria"/>
    <property type="evidence" value="ECO:0007669"/>
    <property type="project" value="InterPro"/>
</dbReference>
<name>A0A183V2L7_TOXCA</name>
<keyword evidence="6" id="KW-1133">Transmembrane helix</keyword>
<dbReference type="InterPro" id="IPR005336">
    <property type="entry name" value="MPC"/>
</dbReference>
<evidence type="ECO:0000256" key="3">
    <source>
        <dbReference type="ARBA" id="ARBA00022448"/>
    </source>
</evidence>
<comment type="function">
    <text evidence="9">Mediates the uptake of pyruvate into mitochondria.</text>
</comment>
<reference evidence="12" key="1">
    <citation type="submission" date="2016-06" db="UniProtKB">
        <authorList>
            <consortium name="WormBaseParasite"/>
        </authorList>
    </citation>
    <scope>IDENTIFICATION</scope>
</reference>
<dbReference type="AlphaFoldDB" id="A0A183V2L7"/>
<comment type="similarity">
    <text evidence="2 9">Belongs to the mitochondrial pyruvate carrier (MPC) (TC 2.A.105) family.</text>
</comment>
<comment type="subcellular location">
    <subcellularLocation>
        <location evidence="1 9">Mitochondrion inner membrane</location>
        <topology evidence="1 9">Multi-pass membrane protein</topology>
    </subcellularLocation>
</comment>
<keyword evidence="5 9" id="KW-0999">Mitochondrion inner membrane</keyword>
<evidence type="ECO:0000256" key="6">
    <source>
        <dbReference type="ARBA" id="ARBA00022989"/>
    </source>
</evidence>
<dbReference type="PANTHER" id="PTHR14154">
    <property type="entry name" value="UPF0041 BRAIN PROTEIN 44-RELATED"/>
    <property type="match status" value="1"/>
</dbReference>
<dbReference type="Pfam" id="PF03650">
    <property type="entry name" value="MPC"/>
    <property type="match status" value="1"/>
</dbReference>
<keyword evidence="3 9" id="KW-0813">Transport</keyword>
<evidence type="ECO:0000256" key="9">
    <source>
        <dbReference type="RuleBase" id="RU363100"/>
    </source>
</evidence>